<dbReference type="Gene3D" id="1.10.510.10">
    <property type="entry name" value="Transferase(Phosphotransferase) domain 1"/>
    <property type="match status" value="1"/>
</dbReference>
<keyword evidence="2 6" id="KW-0547">Nucleotide-binding</keyword>
<reference evidence="9 10" key="1">
    <citation type="journal article" date="2023" name="Commun. Biol.">
        <title>Genome analysis of Parmales, the sister group of diatoms, reveals the evolutionary specialization of diatoms from phago-mixotrophs to photoautotrophs.</title>
        <authorList>
            <person name="Ban H."/>
            <person name="Sato S."/>
            <person name="Yoshikawa S."/>
            <person name="Yamada K."/>
            <person name="Nakamura Y."/>
            <person name="Ichinomiya M."/>
            <person name="Sato N."/>
            <person name="Blanc-Mathieu R."/>
            <person name="Endo H."/>
            <person name="Kuwata A."/>
            <person name="Ogata H."/>
        </authorList>
    </citation>
    <scope>NUCLEOTIDE SEQUENCE [LARGE SCALE GENOMIC DNA]</scope>
</reference>
<feature type="binding site" evidence="6">
    <location>
        <position position="346"/>
    </location>
    <ligand>
        <name>ATP</name>
        <dbReference type="ChEBI" id="CHEBI:30616"/>
    </ligand>
</feature>
<dbReference type="InterPro" id="IPR000095">
    <property type="entry name" value="CRIB_dom"/>
</dbReference>
<comment type="similarity">
    <text evidence="1">Belongs to the protein kinase superfamily. STE Ser/Thr protein kinase family. STE20 subfamily.</text>
</comment>
<comment type="caution">
    <text evidence="9">The sequence shown here is derived from an EMBL/GenBank/DDBJ whole genome shotgun (WGS) entry which is preliminary data.</text>
</comment>
<dbReference type="Pfam" id="PF00786">
    <property type="entry name" value="PBD"/>
    <property type="match status" value="2"/>
</dbReference>
<evidence type="ECO:0000256" key="1">
    <source>
        <dbReference type="ARBA" id="ARBA00008874"/>
    </source>
</evidence>
<organism evidence="9 10">
    <name type="scientific">Tetraparma gracilis</name>
    <dbReference type="NCBI Taxonomy" id="2962635"/>
    <lineage>
        <taxon>Eukaryota</taxon>
        <taxon>Sar</taxon>
        <taxon>Stramenopiles</taxon>
        <taxon>Ochrophyta</taxon>
        <taxon>Bolidophyceae</taxon>
        <taxon>Parmales</taxon>
        <taxon>Triparmaceae</taxon>
        <taxon>Tetraparma</taxon>
    </lineage>
</organism>
<dbReference type="InterPro" id="IPR000719">
    <property type="entry name" value="Prot_kinase_dom"/>
</dbReference>
<dbReference type="InterPro" id="IPR051931">
    <property type="entry name" value="PAK3-like"/>
</dbReference>
<keyword evidence="10" id="KW-1185">Reference proteome</keyword>
<dbReference type="EMBL" id="BRYB01002241">
    <property type="protein sequence ID" value="GMI41792.1"/>
    <property type="molecule type" value="Genomic_DNA"/>
</dbReference>
<evidence type="ECO:0000256" key="2">
    <source>
        <dbReference type="ARBA" id="ARBA00022741"/>
    </source>
</evidence>
<evidence type="ECO:0000256" key="6">
    <source>
        <dbReference type="PROSITE-ProRule" id="PRU10141"/>
    </source>
</evidence>
<dbReference type="Gene3D" id="3.90.810.10">
    <property type="entry name" value="CRIB domain"/>
    <property type="match status" value="2"/>
</dbReference>
<dbReference type="Pfam" id="PF00069">
    <property type="entry name" value="Pkinase"/>
    <property type="match status" value="1"/>
</dbReference>
<evidence type="ECO:0000256" key="5">
    <source>
        <dbReference type="ARBA" id="ARBA00048679"/>
    </source>
</evidence>
<name>A0ABQ6N697_9STRA</name>
<evidence type="ECO:0000313" key="9">
    <source>
        <dbReference type="EMBL" id="GMI41792.1"/>
    </source>
</evidence>
<sequence>MNFIKLLRQPRATTESDDDIIIHHSDFRLTSPSNVDARMSAVSIAQDNRPDRSSTAAKSKGEPERDPTISERRTQTSESSVGPASFEISKPEPDQVERTLHVEWDPVTGTFKGLPACWADLLPEGTVQSEVNFEAMGKRGSAEGEGVLGGADRGKILPVKPTRRIRKSVVGNLTTAELAKLEEGKKKNGNFLKRMSIICTEGLQNLKKDAKELAGKQGKRMEEGAVIGTPYNVQHKEHVEPDPNEETGFRGLPAKWSALLKASGITKEDAVENPQAVLDCLHFHMEGPPPPVPSTQKLEGDIARTVHIKSDDPLKFFTDLKKLGQGASGTVYSATDTRTGRGVALKVAPISDLVELTNEIAMQAMSVHPNIVSYIETFATSSELCIVMEYIKGGSLTDAIGVNVAWDEIYIASVCKQMLMAMAHIHKSHRIHRDIKSDNVLVDTETGDVKIADFGFAIGLTQETANRNSVVGTPYWMAPELIRGADYTCEVDVWSLGITAIEMAEGEPPLMREPPLRALLIITVKPSPTLKEQDKWSPALNHFIKCCLCTDALKRPSAEELLLHPFIAKACGNKEFGEFAKAKIAARKAARAKKKKAPPKPI</sequence>
<dbReference type="SMART" id="SM00285">
    <property type="entry name" value="PBD"/>
    <property type="match status" value="2"/>
</dbReference>
<accession>A0ABQ6N697</accession>
<dbReference type="PANTHER" id="PTHR45832:SF22">
    <property type="entry name" value="SERINE_THREONINE-PROTEIN KINASE SAMKA-RELATED"/>
    <property type="match status" value="1"/>
</dbReference>
<keyword evidence="3 6" id="KW-0067">ATP-binding</keyword>
<proteinExistence type="inferred from homology"/>
<dbReference type="SMART" id="SM00220">
    <property type="entry name" value="S_TKc"/>
    <property type="match status" value="1"/>
</dbReference>
<evidence type="ECO:0000256" key="4">
    <source>
        <dbReference type="ARBA" id="ARBA00047899"/>
    </source>
</evidence>
<dbReference type="InterPro" id="IPR017441">
    <property type="entry name" value="Protein_kinase_ATP_BS"/>
</dbReference>
<dbReference type="PROSITE" id="PS00107">
    <property type="entry name" value="PROTEIN_KINASE_ATP"/>
    <property type="match status" value="1"/>
</dbReference>
<dbReference type="InterPro" id="IPR011009">
    <property type="entry name" value="Kinase-like_dom_sf"/>
</dbReference>
<dbReference type="Proteomes" id="UP001165060">
    <property type="component" value="Unassembled WGS sequence"/>
</dbReference>
<evidence type="ECO:0000313" key="10">
    <source>
        <dbReference type="Proteomes" id="UP001165060"/>
    </source>
</evidence>
<evidence type="ECO:0000256" key="3">
    <source>
        <dbReference type="ARBA" id="ARBA00022840"/>
    </source>
</evidence>
<protein>
    <recommendedName>
        <fullName evidence="8">Protein kinase domain-containing protein</fullName>
    </recommendedName>
</protein>
<dbReference type="PROSITE" id="PS50011">
    <property type="entry name" value="PROTEIN_KINASE_DOM"/>
    <property type="match status" value="1"/>
</dbReference>
<dbReference type="InterPro" id="IPR036936">
    <property type="entry name" value="CRIB_dom_sf"/>
</dbReference>
<feature type="region of interest" description="Disordered" evidence="7">
    <location>
        <begin position="42"/>
        <end position="94"/>
    </location>
</feature>
<comment type="catalytic activity">
    <reaction evidence="5">
        <text>L-seryl-[protein] + ATP = O-phospho-L-seryl-[protein] + ADP + H(+)</text>
        <dbReference type="Rhea" id="RHEA:17989"/>
        <dbReference type="Rhea" id="RHEA-COMP:9863"/>
        <dbReference type="Rhea" id="RHEA-COMP:11604"/>
        <dbReference type="ChEBI" id="CHEBI:15378"/>
        <dbReference type="ChEBI" id="CHEBI:29999"/>
        <dbReference type="ChEBI" id="CHEBI:30616"/>
        <dbReference type="ChEBI" id="CHEBI:83421"/>
        <dbReference type="ChEBI" id="CHEBI:456216"/>
        <dbReference type="EC" id="2.7.11.1"/>
    </reaction>
</comment>
<dbReference type="SUPFAM" id="SSF56112">
    <property type="entry name" value="Protein kinase-like (PK-like)"/>
    <property type="match status" value="1"/>
</dbReference>
<comment type="catalytic activity">
    <reaction evidence="4">
        <text>L-threonyl-[protein] + ATP = O-phospho-L-threonyl-[protein] + ADP + H(+)</text>
        <dbReference type="Rhea" id="RHEA:46608"/>
        <dbReference type="Rhea" id="RHEA-COMP:11060"/>
        <dbReference type="Rhea" id="RHEA-COMP:11605"/>
        <dbReference type="ChEBI" id="CHEBI:15378"/>
        <dbReference type="ChEBI" id="CHEBI:30013"/>
        <dbReference type="ChEBI" id="CHEBI:30616"/>
        <dbReference type="ChEBI" id="CHEBI:61977"/>
        <dbReference type="ChEBI" id="CHEBI:456216"/>
        <dbReference type="EC" id="2.7.11.1"/>
    </reaction>
</comment>
<feature type="compositionally biased region" description="Basic and acidic residues" evidence="7">
    <location>
        <begin position="59"/>
        <end position="75"/>
    </location>
</feature>
<feature type="domain" description="Protein kinase" evidence="8">
    <location>
        <begin position="317"/>
        <end position="567"/>
    </location>
</feature>
<dbReference type="PANTHER" id="PTHR45832">
    <property type="entry name" value="SERINE/THREONINE-PROTEIN KINASE SAMKA-RELATED-RELATED"/>
    <property type="match status" value="1"/>
</dbReference>
<evidence type="ECO:0000259" key="8">
    <source>
        <dbReference type="PROSITE" id="PS50011"/>
    </source>
</evidence>
<gene>
    <name evidence="9" type="ORF">TeGR_g14128</name>
</gene>
<evidence type="ECO:0000256" key="7">
    <source>
        <dbReference type="SAM" id="MobiDB-lite"/>
    </source>
</evidence>